<dbReference type="CDD" id="cd00229">
    <property type="entry name" value="SGNH_hydrolase"/>
    <property type="match status" value="1"/>
</dbReference>
<protein>
    <submittedName>
        <fullName evidence="2">Lysophospholipase L1</fullName>
    </submittedName>
</protein>
<evidence type="ECO:0000313" key="3">
    <source>
        <dbReference type="Proteomes" id="UP000199417"/>
    </source>
</evidence>
<dbReference type="Pfam" id="PF13472">
    <property type="entry name" value="Lipase_GDSL_2"/>
    <property type="match status" value="1"/>
</dbReference>
<dbReference type="AlphaFoldDB" id="A0A1G7ALU2"/>
<proteinExistence type="predicted"/>
<gene>
    <name evidence="2" type="ORF">SAMN05444580_11130</name>
</gene>
<reference evidence="2 3" key="1">
    <citation type="submission" date="2016-10" db="EMBL/GenBank/DDBJ databases">
        <authorList>
            <person name="de Groot N.N."/>
        </authorList>
    </citation>
    <scope>NUCLEOTIDE SEQUENCE [LARGE SCALE GENOMIC DNA]</scope>
    <source>
        <strain evidence="2 3">JCM 11308</strain>
    </source>
</reference>
<dbReference type="STRING" id="168276.SAMN05444580_11130"/>
<keyword evidence="3" id="KW-1185">Reference proteome</keyword>
<sequence>MTRRRWPDVALIALAAAVLIGLAVVVASPDTATPTPTPAAAPVTGQIDRPHPDPGAPPTVLFIGDSYTGGSGPLAEMSYACLAAARMRWHCDLSAVPGTGYISGGPPNRFVVNEYTGDSTSFSERVPKLAAGYQPDIVVLDGGRNDLFAPGEDVFKAMAFTIGEARRAWPAAKMVFLRPRLLSSPRDDLGFDDGFMARLESDPAADGVLFLDPIADAPFADGDTSALLASDGKHPDPRGDAELGTALVASLIAHGVDPAP</sequence>
<dbReference type="SUPFAM" id="SSF52266">
    <property type="entry name" value="SGNH hydrolase"/>
    <property type="match status" value="1"/>
</dbReference>
<feature type="domain" description="SGNH hydrolase-type esterase" evidence="1">
    <location>
        <begin position="62"/>
        <end position="239"/>
    </location>
</feature>
<evidence type="ECO:0000259" key="1">
    <source>
        <dbReference type="Pfam" id="PF13472"/>
    </source>
</evidence>
<accession>A0A1G7ALU2</accession>
<dbReference type="InterPro" id="IPR013830">
    <property type="entry name" value="SGNH_hydro"/>
</dbReference>
<evidence type="ECO:0000313" key="2">
    <source>
        <dbReference type="EMBL" id="SDE15690.1"/>
    </source>
</evidence>
<name>A0A1G7ALU2_9NOCA</name>
<dbReference type="RefSeq" id="WP_072845358.1">
    <property type="nucleotide sequence ID" value="NZ_FNAB01000011.1"/>
</dbReference>
<dbReference type="Gene3D" id="3.40.50.1110">
    <property type="entry name" value="SGNH hydrolase"/>
    <property type="match status" value="1"/>
</dbReference>
<organism evidence="2 3">
    <name type="scientific">Rhodococcus tukisamuensis</name>
    <dbReference type="NCBI Taxonomy" id="168276"/>
    <lineage>
        <taxon>Bacteria</taxon>
        <taxon>Bacillati</taxon>
        <taxon>Actinomycetota</taxon>
        <taxon>Actinomycetes</taxon>
        <taxon>Mycobacteriales</taxon>
        <taxon>Nocardiaceae</taxon>
        <taxon>Rhodococcus</taxon>
    </lineage>
</organism>
<dbReference type="EMBL" id="FNAB01000011">
    <property type="protein sequence ID" value="SDE15690.1"/>
    <property type="molecule type" value="Genomic_DNA"/>
</dbReference>
<dbReference type="Proteomes" id="UP000199417">
    <property type="component" value="Unassembled WGS sequence"/>
</dbReference>
<dbReference type="InterPro" id="IPR036514">
    <property type="entry name" value="SGNH_hydro_sf"/>
</dbReference>